<evidence type="ECO:0000313" key="2">
    <source>
        <dbReference type="EMBL" id="NER31922.1"/>
    </source>
</evidence>
<feature type="non-terminal residue" evidence="2">
    <location>
        <position position="1"/>
    </location>
</feature>
<organism evidence="2">
    <name type="scientific">Symploca sp. SIO1C4</name>
    <dbReference type="NCBI Taxonomy" id="2607765"/>
    <lineage>
        <taxon>Bacteria</taxon>
        <taxon>Bacillati</taxon>
        <taxon>Cyanobacteriota</taxon>
        <taxon>Cyanophyceae</taxon>
        <taxon>Coleofasciculales</taxon>
        <taxon>Coleofasciculaceae</taxon>
        <taxon>Symploca</taxon>
    </lineage>
</organism>
<dbReference type="InterPro" id="IPR035897">
    <property type="entry name" value="Toll_tir_struct_dom_sf"/>
</dbReference>
<accession>A0A6B3NNK6</accession>
<comment type="caution">
    <text evidence="2">The sequence shown here is derived from an EMBL/GenBank/DDBJ whole genome shotgun (WGS) entry which is preliminary data.</text>
</comment>
<dbReference type="Pfam" id="PF03781">
    <property type="entry name" value="FGE-sulfatase"/>
    <property type="match status" value="1"/>
</dbReference>
<dbReference type="InterPro" id="IPR016187">
    <property type="entry name" value="CTDL_fold"/>
</dbReference>
<reference evidence="2" key="1">
    <citation type="submission" date="2019-11" db="EMBL/GenBank/DDBJ databases">
        <title>Genomic insights into an expanded diversity of filamentous marine cyanobacteria reveals the extraordinary biosynthetic potential of Moorea and Okeania.</title>
        <authorList>
            <person name="Ferreira Leao T."/>
            <person name="Wang M."/>
            <person name="Moss N."/>
            <person name="Da Silva R."/>
            <person name="Sanders J."/>
            <person name="Nurk S."/>
            <person name="Gurevich A."/>
            <person name="Humphrey G."/>
            <person name="Reher R."/>
            <person name="Zhu Q."/>
            <person name="Belda-Ferre P."/>
            <person name="Glukhov E."/>
            <person name="Rex R."/>
            <person name="Dorrestein P.C."/>
            <person name="Knight R."/>
            <person name="Pevzner P."/>
            <person name="Gerwick W.H."/>
            <person name="Gerwick L."/>
        </authorList>
    </citation>
    <scope>NUCLEOTIDE SEQUENCE</scope>
    <source>
        <strain evidence="2">SIO1C4</strain>
    </source>
</reference>
<dbReference type="EMBL" id="JAAHFQ010000989">
    <property type="protein sequence ID" value="NER31922.1"/>
    <property type="molecule type" value="Genomic_DNA"/>
</dbReference>
<dbReference type="PANTHER" id="PTHR23150:SF19">
    <property type="entry name" value="FORMYLGLYCINE-GENERATING ENZYME"/>
    <property type="match status" value="1"/>
</dbReference>
<protein>
    <submittedName>
        <fullName evidence="2">SUMF1/EgtB/PvdO family nonheme iron enzyme</fullName>
    </submittedName>
</protein>
<dbReference type="InterPro" id="IPR042095">
    <property type="entry name" value="SUMF_sf"/>
</dbReference>
<name>A0A6B3NNK6_9CYAN</name>
<dbReference type="InterPro" id="IPR005532">
    <property type="entry name" value="SUMF_dom"/>
</dbReference>
<dbReference type="GO" id="GO:0120147">
    <property type="term" value="F:formylglycine-generating oxidase activity"/>
    <property type="evidence" value="ECO:0007669"/>
    <property type="project" value="TreeGrafter"/>
</dbReference>
<feature type="domain" description="Sulfatase-modifying factor enzyme-like" evidence="1">
    <location>
        <begin position="173"/>
        <end position="396"/>
    </location>
</feature>
<evidence type="ECO:0000259" key="1">
    <source>
        <dbReference type="Pfam" id="PF03781"/>
    </source>
</evidence>
<gene>
    <name evidence="2" type="ORF">F6J89_31035</name>
</gene>
<sequence>ISVWDDTKINVGSKWREEIKRALASAKVAVLMVSSDFLNSEFIDKHELPPLLAAAENEGLQIIWIYLSACLYKYTEIGAYHAAHDISQPLDSFTFSQQNQVLADICEKIQEASLPTPKPKVDTDFIVTKNEKLTLSTFEFSVVSVNAQGREISRRRQQAQQLTENLGYGVQLEMVAIDDGIFMMGSPDSEAGRSDDEVPQHLVKVAPFFMGKYPVTQEQWLIVAGFPQVNHSLNPNPSRFKGSNLPVECISWYDAQEFCNRLSQQTGREYRLPTEAQWEYACRAGTTSLYHFGEAISPELANYSKNRNRTTPVGSFQVANNFGLYDMHGNVWEWCADHWHENYEGAPSDGQAWLGSDNGSIIRGGCWDFQPDDCRCASRCNPYPGFVNGSVGLRVVCVVPRTL</sequence>
<proteinExistence type="predicted"/>
<dbReference type="Gene3D" id="3.40.50.10140">
    <property type="entry name" value="Toll/interleukin-1 receptor homology (TIR) domain"/>
    <property type="match status" value="1"/>
</dbReference>
<dbReference type="PANTHER" id="PTHR23150">
    <property type="entry name" value="SULFATASE MODIFYING FACTOR 1, 2"/>
    <property type="match status" value="1"/>
</dbReference>
<dbReference type="SUPFAM" id="SSF56436">
    <property type="entry name" value="C-type lectin-like"/>
    <property type="match status" value="1"/>
</dbReference>
<dbReference type="InterPro" id="IPR051043">
    <property type="entry name" value="Sulfatase_Mod_Factor_Kinase"/>
</dbReference>
<dbReference type="Gene3D" id="3.90.1580.10">
    <property type="entry name" value="paralog of FGE (formylglycine-generating enzyme)"/>
    <property type="match status" value="1"/>
</dbReference>
<dbReference type="SUPFAM" id="SSF52200">
    <property type="entry name" value="Toll/Interleukin receptor TIR domain"/>
    <property type="match status" value="1"/>
</dbReference>
<dbReference type="AlphaFoldDB" id="A0A6B3NNK6"/>